<reference evidence="4 5" key="2">
    <citation type="submission" date="2020-06" db="EMBL/GenBank/DDBJ databases">
        <title>Antribacter stalactiti gen. nov., sp. nov., a new member of the family Nacardiaceae isolated from a cave.</title>
        <authorList>
            <person name="Kim I.S."/>
        </authorList>
    </citation>
    <scope>NUCLEOTIDE SEQUENCE [LARGE SCALE GENOMIC DNA]</scope>
    <source>
        <strain evidence="4 5">YC2-7</strain>
    </source>
</reference>
<proteinExistence type="inferred from homology"/>
<keyword evidence="5" id="KW-1185">Reference proteome</keyword>
<dbReference type="PANTHER" id="PTHR33495">
    <property type="entry name" value="ANTI-SIGMA FACTOR ANTAGONIST TM_1081-RELATED-RELATED"/>
    <property type="match status" value="1"/>
</dbReference>
<evidence type="ECO:0000256" key="1">
    <source>
        <dbReference type="ARBA" id="ARBA00009013"/>
    </source>
</evidence>
<sequence>MTTSLVVRDNINVLAVEGTVDLATAAQFESAVTAAADGNPRALVIDLALVEFFASAGMSILVSAHQRLGAATAFGVVADGPATSRPLKLTGLDQVFGIYPTLDAALAAFA</sequence>
<gene>
    <name evidence="4" type="ORF">FGL95_10450</name>
</gene>
<comment type="caution">
    <text evidence="4">The sequence shown here is derived from an EMBL/GenBank/DDBJ whole genome shotgun (WGS) entry which is preliminary data.</text>
</comment>
<dbReference type="EMBL" id="VCQU01000003">
    <property type="protein sequence ID" value="NMN95450.1"/>
    <property type="molecule type" value="Genomic_DNA"/>
</dbReference>
<evidence type="ECO:0000256" key="2">
    <source>
        <dbReference type="RuleBase" id="RU003749"/>
    </source>
</evidence>
<dbReference type="InterPro" id="IPR002645">
    <property type="entry name" value="STAS_dom"/>
</dbReference>
<evidence type="ECO:0000313" key="4">
    <source>
        <dbReference type="EMBL" id="NMN95450.1"/>
    </source>
</evidence>
<name>A0A848KGX0_9NOCA</name>
<dbReference type="InterPro" id="IPR036513">
    <property type="entry name" value="STAS_dom_sf"/>
</dbReference>
<evidence type="ECO:0000313" key="5">
    <source>
        <dbReference type="Proteomes" id="UP000535543"/>
    </source>
</evidence>
<dbReference type="AlphaFoldDB" id="A0A848KGX0"/>
<comment type="similarity">
    <text evidence="1 2">Belongs to the anti-sigma-factor antagonist family.</text>
</comment>
<dbReference type="NCBIfam" id="TIGR00377">
    <property type="entry name" value="ant_ant_sig"/>
    <property type="match status" value="1"/>
</dbReference>
<organism evidence="4 5">
    <name type="scientific">Antrihabitans stalactiti</name>
    <dbReference type="NCBI Taxonomy" id="2584121"/>
    <lineage>
        <taxon>Bacteria</taxon>
        <taxon>Bacillati</taxon>
        <taxon>Actinomycetota</taxon>
        <taxon>Actinomycetes</taxon>
        <taxon>Mycobacteriales</taxon>
        <taxon>Nocardiaceae</taxon>
        <taxon>Antrihabitans</taxon>
    </lineage>
</organism>
<protein>
    <recommendedName>
        <fullName evidence="2">Anti-sigma factor antagonist</fullName>
    </recommendedName>
</protein>
<dbReference type="InterPro" id="IPR003658">
    <property type="entry name" value="Anti-sigma_ant"/>
</dbReference>
<evidence type="ECO:0000259" key="3">
    <source>
        <dbReference type="PROSITE" id="PS50801"/>
    </source>
</evidence>
<dbReference type="CDD" id="cd07043">
    <property type="entry name" value="STAS_anti-anti-sigma_factors"/>
    <property type="match status" value="1"/>
</dbReference>
<dbReference type="PROSITE" id="PS50801">
    <property type="entry name" value="STAS"/>
    <property type="match status" value="1"/>
</dbReference>
<dbReference type="Gene3D" id="3.30.750.24">
    <property type="entry name" value="STAS domain"/>
    <property type="match status" value="1"/>
</dbReference>
<dbReference type="SUPFAM" id="SSF52091">
    <property type="entry name" value="SpoIIaa-like"/>
    <property type="match status" value="1"/>
</dbReference>
<dbReference type="Proteomes" id="UP000535543">
    <property type="component" value="Unassembled WGS sequence"/>
</dbReference>
<feature type="domain" description="STAS" evidence="3">
    <location>
        <begin position="1"/>
        <end position="109"/>
    </location>
</feature>
<accession>A0A848KGX0</accession>
<dbReference type="PANTHER" id="PTHR33495:SF13">
    <property type="entry name" value="ANTI-SIGMA-F FACTOR ANTAGONIST RSFB"/>
    <property type="match status" value="1"/>
</dbReference>
<dbReference type="Pfam" id="PF01740">
    <property type="entry name" value="STAS"/>
    <property type="match status" value="1"/>
</dbReference>
<dbReference type="GO" id="GO:0043856">
    <property type="term" value="F:anti-sigma factor antagonist activity"/>
    <property type="evidence" value="ECO:0007669"/>
    <property type="project" value="InterPro"/>
</dbReference>
<reference evidence="4 5" key="1">
    <citation type="submission" date="2019-05" db="EMBL/GenBank/DDBJ databases">
        <authorList>
            <person name="Lee S.D."/>
        </authorList>
    </citation>
    <scope>NUCLEOTIDE SEQUENCE [LARGE SCALE GENOMIC DNA]</scope>
    <source>
        <strain evidence="4 5">YC2-7</strain>
    </source>
</reference>